<proteinExistence type="predicted"/>
<organism evidence="1">
    <name type="scientific">Octopus bimaculoides</name>
    <name type="common">California two-spotted octopus</name>
    <dbReference type="NCBI Taxonomy" id="37653"/>
    <lineage>
        <taxon>Eukaryota</taxon>
        <taxon>Metazoa</taxon>
        <taxon>Spiralia</taxon>
        <taxon>Lophotrochozoa</taxon>
        <taxon>Mollusca</taxon>
        <taxon>Cephalopoda</taxon>
        <taxon>Coleoidea</taxon>
        <taxon>Octopodiformes</taxon>
        <taxon>Octopoda</taxon>
        <taxon>Incirrata</taxon>
        <taxon>Octopodidae</taxon>
        <taxon>Octopus</taxon>
    </lineage>
</organism>
<protein>
    <submittedName>
        <fullName evidence="1">Uncharacterized protein</fullName>
    </submittedName>
</protein>
<evidence type="ECO:0000313" key="1">
    <source>
        <dbReference type="EMBL" id="KOF70556.1"/>
    </source>
</evidence>
<reference evidence="1" key="1">
    <citation type="submission" date="2015-07" db="EMBL/GenBank/DDBJ databases">
        <title>MeaNS - Measles Nucleotide Surveillance Program.</title>
        <authorList>
            <person name="Tran T."/>
            <person name="Druce J."/>
        </authorList>
    </citation>
    <scope>NUCLEOTIDE SEQUENCE</scope>
    <source>
        <strain evidence="1">UCB-OBI-ISO-001</strain>
        <tissue evidence="1">Gonad</tissue>
    </source>
</reference>
<gene>
    <name evidence="1" type="ORF">OCBIM_22002665mg</name>
</gene>
<sequence length="49" mass="5761">MSFIHIQEPTHNTYQKHKKNSPTPLIHSCSCVYISKYTCKHHTYIVSDI</sequence>
<dbReference type="AlphaFoldDB" id="A0A0L8G0K2"/>
<accession>A0A0L8G0K2</accession>
<name>A0A0L8G0K2_OCTBM</name>
<dbReference type="EMBL" id="KQ424726">
    <property type="protein sequence ID" value="KOF70556.1"/>
    <property type="molecule type" value="Genomic_DNA"/>
</dbReference>